<evidence type="ECO:0000256" key="1">
    <source>
        <dbReference type="SAM" id="Phobius"/>
    </source>
</evidence>
<keyword evidence="1" id="KW-0812">Transmembrane</keyword>
<evidence type="ECO:0008006" key="4">
    <source>
        <dbReference type="Google" id="ProtNLM"/>
    </source>
</evidence>
<accession>A0A0G0JVV4</accession>
<dbReference type="EMBL" id="LBUP01000001">
    <property type="protein sequence ID" value="KKQ67240.1"/>
    <property type="molecule type" value="Genomic_DNA"/>
</dbReference>
<gene>
    <name evidence="2" type="ORF">US86_C0001G0167</name>
</gene>
<feature type="transmembrane region" description="Helical" evidence="1">
    <location>
        <begin position="34"/>
        <end position="54"/>
    </location>
</feature>
<feature type="transmembrane region" description="Helical" evidence="1">
    <location>
        <begin position="66"/>
        <end position="86"/>
    </location>
</feature>
<keyword evidence="1" id="KW-0472">Membrane</keyword>
<dbReference type="AlphaFoldDB" id="A0A0G0JVV4"/>
<dbReference type="Pfam" id="PF10066">
    <property type="entry name" value="DUF2304"/>
    <property type="match status" value="1"/>
</dbReference>
<feature type="transmembrane region" description="Helical" evidence="1">
    <location>
        <begin position="6"/>
        <end position="22"/>
    </location>
</feature>
<dbReference type="Proteomes" id="UP000034235">
    <property type="component" value="Unassembled WGS sequence"/>
</dbReference>
<dbReference type="InterPro" id="IPR019277">
    <property type="entry name" value="DUF2304"/>
</dbReference>
<evidence type="ECO:0000313" key="3">
    <source>
        <dbReference type="Proteomes" id="UP000034235"/>
    </source>
</evidence>
<sequence length="115" mass="13314">MILGLQIIALVFTLIMVYFTYLHYRRNEVNGIEALFLFVSWIGAILIVLFPNIFSTFSNAVAISRPFDLAVIGGFMFVIPLVYSSYVRTKRLEKRIEQYVREEALKSVTSRKNIK</sequence>
<evidence type="ECO:0000313" key="2">
    <source>
        <dbReference type="EMBL" id="KKQ67240.1"/>
    </source>
</evidence>
<keyword evidence="1" id="KW-1133">Transmembrane helix</keyword>
<proteinExistence type="predicted"/>
<protein>
    <recommendedName>
        <fullName evidence="4">DUF2304 domain-containing protein</fullName>
    </recommendedName>
</protein>
<comment type="caution">
    <text evidence="2">The sequence shown here is derived from an EMBL/GenBank/DDBJ whole genome shotgun (WGS) entry which is preliminary data.</text>
</comment>
<name>A0A0G0JVV4_9BACT</name>
<reference evidence="2 3" key="1">
    <citation type="journal article" date="2015" name="Nature">
        <title>rRNA introns, odd ribosomes, and small enigmatic genomes across a large radiation of phyla.</title>
        <authorList>
            <person name="Brown C.T."/>
            <person name="Hug L.A."/>
            <person name="Thomas B.C."/>
            <person name="Sharon I."/>
            <person name="Castelle C.J."/>
            <person name="Singh A."/>
            <person name="Wilkins M.J."/>
            <person name="Williams K.H."/>
            <person name="Banfield J.F."/>
        </authorList>
    </citation>
    <scope>NUCLEOTIDE SEQUENCE [LARGE SCALE GENOMIC DNA]</scope>
</reference>
<organism evidence="2 3">
    <name type="scientific">Candidatus Daviesbacteria bacterium GW2011_GWA2_38_24</name>
    <dbReference type="NCBI Taxonomy" id="1618422"/>
    <lineage>
        <taxon>Bacteria</taxon>
        <taxon>Candidatus Daviesiibacteriota</taxon>
    </lineage>
</organism>